<sequence>MTTNNAMFFEGQSVTRPPLFNDPFDASTIDTETNRPRPKIRRKLTAEDRTHLTLNAKAMNVLYSALDSNESVRVNGCKSVKEIWNKLREIHEGSENVREQKKSILVTKYESFKMEPHENIDKMYCRFNDLIKDL</sequence>
<dbReference type="PANTHER" id="PTHR34676:SF8">
    <property type="entry name" value="TRANSMEMBRANE PROTEIN"/>
    <property type="match status" value="1"/>
</dbReference>
<dbReference type="PANTHER" id="PTHR34676">
    <property type="entry name" value="DUF4219 DOMAIN-CONTAINING PROTEIN-RELATED"/>
    <property type="match status" value="1"/>
</dbReference>
<keyword evidence="1" id="KW-1185">Reference proteome</keyword>
<accession>A0ABM4VZ76</accession>
<dbReference type="GeneID" id="140015899"/>
<organism evidence="1 2">
    <name type="scientific">Coffea arabica</name>
    <name type="common">Arabian coffee</name>
    <dbReference type="NCBI Taxonomy" id="13443"/>
    <lineage>
        <taxon>Eukaryota</taxon>
        <taxon>Viridiplantae</taxon>
        <taxon>Streptophyta</taxon>
        <taxon>Embryophyta</taxon>
        <taxon>Tracheophyta</taxon>
        <taxon>Spermatophyta</taxon>
        <taxon>Magnoliopsida</taxon>
        <taxon>eudicotyledons</taxon>
        <taxon>Gunneridae</taxon>
        <taxon>Pentapetalae</taxon>
        <taxon>asterids</taxon>
        <taxon>lamiids</taxon>
        <taxon>Gentianales</taxon>
        <taxon>Rubiaceae</taxon>
        <taxon>Ixoroideae</taxon>
        <taxon>Gardenieae complex</taxon>
        <taxon>Bertiereae - Coffeeae clade</taxon>
        <taxon>Coffeeae</taxon>
        <taxon>Coffea</taxon>
    </lineage>
</organism>
<dbReference type="Pfam" id="PF14223">
    <property type="entry name" value="Retrotran_gag_2"/>
    <property type="match status" value="1"/>
</dbReference>
<dbReference type="RefSeq" id="XP_071924835.1">
    <property type="nucleotide sequence ID" value="XM_072068734.1"/>
</dbReference>
<dbReference type="Proteomes" id="UP001652660">
    <property type="component" value="Chromosome 1e"/>
</dbReference>
<reference evidence="2" key="2">
    <citation type="submission" date="2025-08" db="UniProtKB">
        <authorList>
            <consortium name="RefSeq"/>
        </authorList>
    </citation>
    <scope>IDENTIFICATION</scope>
    <source>
        <tissue evidence="2">Leaves</tissue>
    </source>
</reference>
<proteinExistence type="predicted"/>
<evidence type="ECO:0000313" key="2">
    <source>
        <dbReference type="RefSeq" id="XP_071924835.1"/>
    </source>
</evidence>
<gene>
    <name evidence="2" type="primary">LOC140015899</name>
</gene>
<protein>
    <submittedName>
        <fullName evidence="2">Uncharacterized protein</fullName>
    </submittedName>
</protein>
<reference evidence="1" key="1">
    <citation type="journal article" date="2025" name="Foods">
        <title>Unveiling the Microbial Signatures of Arabica Coffee Cherries: Insights into Ripeness Specific Diversity, Functional Traits, and Implications for Quality and Safety.</title>
        <authorList>
            <consortium name="RefSeq"/>
            <person name="Tenea G.N."/>
            <person name="Cifuentes V."/>
            <person name="Reyes P."/>
            <person name="Cevallos-Vallejos M."/>
        </authorList>
    </citation>
    <scope>NUCLEOTIDE SEQUENCE [LARGE SCALE GENOMIC DNA]</scope>
</reference>
<evidence type="ECO:0000313" key="1">
    <source>
        <dbReference type="Proteomes" id="UP001652660"/>
    </source>
</evidence>
<name>A0ABM4VZ76_COFAR</name>